<dbReference type="RefSeq" id="WP_100254172.1">
    <property type="nucleotide sequence ID" value="NZ_CP015819.1"/>
</dbReference>
<dbReference type="AlphaFoldDB" id="A0A1Y0L0D2"/>
<organism evidence="1 2">
    <name type="scientific">Spiroplasma clarkii</name>
    <dbReference type="NCBI Taxonomy" id="2139"/>
    <lineage>
        <taxon>Bacteria</taxon>
        <taxon>Bacillati</taxon>
        <taxon>Mycoplasmatota</taxon>
        <taxon>Mollicutes</taxon>
        <taxon>Entomoplasmatales</taxon>
        <taxon>Spiroplasmataceae</taxon>
        <taxon>Spiroplasma</taxon>
    </lineage>
</organism>
<evidence type="ECO:0000313" key="1">
    <source>
        <dbReference type="EMBL" id="ATX70608.1"/>
    </source>
</evidence>
<dbReference type="OrthoDB" id="389234at2"/>
<dbReference type="KEGG" id="scla:SCLARK_00452"/>
<evidence type="ECO:0000313" key="2">
    <source>
        <dbReference type="Proteomes" id="UP000231179"/>
    </source>
</evidence>
<protein>
    <submittedName>
        <fullName evidence="1">Uncharacterized protein</fullName>
    </submittedName>
</protein>
<dbReference type="EMBL" id="CP024870">
    <property type="protein sequence ID" value="ATX70608.1"/>
    <property type="molecule type" value="Genomic_DNA"/>
</dbReference>
<sequence>MKLIEIFKLVSEEIYNYYTAEIFTKSVTIDGQVVNINFNLEKLSNISENQDFEKFIENIIEQVNHLRHKNQVQLEQENFKVKNFGGNEIILSSLYTAYESLFEAFKNIIFLSNRDANFITTSINEKFALRKISALSLTLVSKYVQLPARLKKNVDLEEIIEMVKELNTKEKFSEVEVITNQILEKHRAVLKSGEVICEGTIDEEYSWIQDVVKMAKVNAEVVGLLVYTEIYAYILKNNYYS</sequence>
<dbReference type="Proteomes" id="UP000231179">
    <property type="component" value="Chromosome"/>
</dbReference>
<reference evidence="1 2" key="1">
    <citation type="submission" date="2017-11" db="EMBL/GenBank/DDBJ databases">
        <title>Complete genome sequence of Spiroplasma clarkii CN-5 (DSM 19994).</title>
        <authorList>
            <person name="Tsai Y.-M."/>
            <person name="Chang A."/>
            <person name="Lo W.-S."/>
            <person name="Kuo C.-H."/>
        </authorList>
    </citation>
    <scope>NUCLEOTIDE SEQUENCE [LARGE SCALE GENOMIC DNA]</scope>
    <source>
        <strain evidence="1 2">CN-5</strain>
    </source>
</reference>
<keyword evidence="2" id="KW-1185">Reference proteome</keyword>
<name>A0A1Y0L0D2_9MOLU</name>
<proteinExistence type="predicted"/>
<accession>A0A1Y0L0D2</accession>
<gene>
    <name evidence="1" type="ORF">SCLAR_v1c02780</name>
</gene>